<reference evidence="2 3" key="1">
    <citation type="submission" date="2017-10" db="EMBL/GenBank/DDBJ databases">
        <authorList>
            <person name="Banno H."/>
            <person name="Chua N.-H."/>
        </authorList>
    </citation>
    <scope>NUCLEOTIDE SEQUENCE [LARGE SCALE GENOMIC DNA]</scope>
    <source>
        <strain evidence="2">Vibrio tapetis CECT4600</strain>
    </source>
</reference>
<dbReference type="SUPFAM" id="SSF53807">
    <property type="entry name" value="Helical backbone' metal receptor"/>
    <property type="match status" value="1"/>
</dbReference>
<organism evidence="2 3">
    <name type="scientific">Vibrio tapetis subsp. tapetis</name>
    <dbReference type="NCBI Taxonomy" id="1671868"/>
    <lineage>
        <taxon>Bacteria</taxon>
        <taxon>Pseudomonadati</taxon>
        <taxon>Pseudomonadota</taxon>
        <taxon>Gammaproteobacteria</taxon>
        <taxon>Vibrionales</taxon>
        <taxon>Vibrionaceae</taxon>
        <taxon>Vibrio</taxon>
    </lineage>
</organism>
<dbReference type="InterPro" id="IPR006127">
    <property type="entry name" value="ZnuA-like"/>
</dbReference>
<evidence type="ECO:0000313" key="3">
    <source>
        <dbReference type="Proteomes" id="UP000235828"/>
    </source>
</evidence>
<evidence type="ECO:0000256" key="1">
    <source>
        <dbReference type="SAM" id="SignalP"/>
    </source>
</evidence>
<dbReference type="EMBL" id="LT960611">
    <property type="protein sequence ID" value="SON49743.1"/>
    <property type="molecule type" value="Genomic_DNA"/>
</dbReference>
<dbReference type="KEGG" id="vta:A1764"/>
<evidence type="ECO:0008006" key="4">
    <source>
        <dbReference type="Google" id="ProtNLM"/>
    </source>
</evidence>
<dbReference type="AlphaFoldDB" id="A0A2N8ZCY1"/>
<dbReference type="RefSeq" id="WP_102522359.1">
    <property type="nucleotide sequence ID" value="NZ_LT960611.1"/>
</dbReference>
<feature type="signal peptide" evidence="1">
    <location>
        <begin position="1"/>
        <end position="32"/>
    </location>
</feature>
<dbReference type="OrthoDB" id="6104586at2"/>
<dbReference type="GO" id="GO:0046872">
    <property type="term" value="F:metal ion binding"/>
    <property type="evidence" value="ECO:0007669"/>
    <property type="project" value="InterPro"/>
</dbReference>
<protein>
    <recommendedName>
        <fullName evidence="4">ABC transporter substrate-binding protein</fullName>
    </recommendedName>
</protein>
<dbReference type="GO" id="GO:0030001">
    <property type="term" value="P:metal ion transport"/>
    <property type="evidence" value="ECO:0007669"/>
    <property type="project" value="InterPro"/>
</dbReference>
<keyword evidence="1" id="KW-0732">Signal</keyword>
<name>A0A2N8ZCY1_9VIBR</name>
<proteinExistence type="predicted"/>
<feature type="chain" id="PRO_5014835036" description="ABC transporter substrate-binding protein" evidence="1">
    <location>
        <begin position="33"/>
        <end position="302"/>
    </location>
</feature>
<evidence type="ECO:0000313" key="2">
    <source>
        <dbReference type="EMBL" id="SON49743.1"/>
    </source>
</evidence>
<dbReference type="Proteomes" id="UP000235828">
    <property type="component" value="Chromosome A"/>
</dbReference>
<accession>A0A2N8ZCY1</accession>
<gene>
    <name evidence="2" type="ORF">VTAP4600_A1764</name>
</gene>
<keyword evidence="3" id="KW-1185">Reference proteome</keyword>
<sequence>MFKHFLRRYRMRTMSCILFVLALGLTSKTVLANDILTATPVTYMLAQELVKGTGINTTYLPPKRYSVARLPNWFETRGEKAVAAAAEKAQVAITLSAVWPQDPLFIHARQANIRLVEIDASQAISPRATGVAAIQLDDGSISPYMWLNPANLSRMAMIVSDDLQKVWPQHAQLIGDNRQALIRDVRSLINRQQTALQEAEIDTVLLLSSDLEDFAAGHQLFVVERLTKQELDWTEEDKQQIRQLLAEDPSVWVLTSRKVNANLAQLLGEHSNVLVVDNIDRWGSKGISEEEALNRWDITTLP</sequence>
<dbReference type="Pfam" id="PF01297">
    <property type="entry name" value="ZnuA"/>
    <property type="match status" value="1"/>
</dbReference>
<dbReference type="Gene3D" id="3.40.50.1980">
    <property type="entry name" value="Nitrogenase molybdenum iron protein domain"/>
    <property type="match status" value="1"/>
</dbReference>